<feature type="domain" description="SSD" evidence="7">
    <location>
        <begin position="239"/>
        <end position="368"/>
    </location>
</feature>
<dbReference type="Gene3D" id="1.20.1640.10">
    <property type="entry name" value="Multidrug efflux transporter AcrB transmembrane domain"/>
    <property type="match status" value="2"/>
</dbReference>
<organism evidence="8 9">
    <name type="scientific">Amphritea atlantica</name>
    <dbReference type="NCBI Taxonomy" id="355243"/>
    <lineage>
        <taxon>Bacteria</taxon>
        <taxon>Pseudomonadati</taxon>
        <taxon>Pseudomonadota</taxon>
        <taxon>Gammaproteobacteria</taxon>
        <taxon>Oceanospirillales</taxon>
        <taxon>Oceanospirillaceae</taxon>
        <taxon>Amphritea</taxon>
    </lineage>
</organism>
<feature type="transmembrane region" description="Helical" evidence="6">
    <location>
        <begin position="680"/>
        <end position="700"/>
    </location>
</feature>
<dbReference type="PANTHER" id="PTHR33406">
    <property type="entry name" value="MEMBRANE PROTEIN MJ1562-RELATED"/>
    <property type="match status" value="1"/>
</dbReference>
<keyword evidence="5 6" id="KW-0472">Membrane</keyword>
<dbReference type="InterPro" id="IPR004869">
    <property type="entry name" value="MMPL_dom"/>
</dbReference>
<evidence type="ECO:0000256" key="2">
    <source>
        <dbReference type="ARBA" id="ARBA00022475"/>
    </source>
</evidence>
<feature type="transmembrane region" description="Helical" evidence="6">
    <location>
        <begin position="809"/>
        <end position="829"/>
    </location>
</feature>
<dbReference type="Pfam" id="PF03176">
    <property type="entry name" value="MMPL"/>
    <property type="match status" value="2"/>
</dbReference>
<feature type="transmembrane region" description="Helical" evidence="6">
    <location>
        <begin position="239"/>
        <end position="261"/>
    </location>
</feature>
<feature type="transmembrane region" description="Helical" evidence="6">
    <location>
        <begin position="707"/>
        <end position="727"/>
    </location>
</feature>
<accession>A0ABY5GRF5</accession>
<feature type="transmembrane region" description="Helical" evidence="6">
    <location>
        <begin position="310"/>
        <end position="334"/>
    </location>
</feature>
<protein>
    <submittedName>
        <fullName evidence="8">MMPL family transporter</fullName>
    </submittedName>
</protein>
<evidence type="ECO:0000256" key="1">
    <source>
        <dbReference type="ARBA" id="ARBA00004651"/>
    </source>
</evidence>
<keyword evidence="4 6" id="KW-1133">Transmembrane helix</keyword>
<keyword evidence="3 6" id="KW-0812">Transmembrane</keyword>
<feature type="transmembrane region" description="Helical" evidence="6">
    <location>
        <begin position="213"/>
        <end position="234"/>
    </location>
</feature>
<proteinExistence type="predicted"/>
<dbReference type="InterPro" id="IPR050545">
    <property type="entry name" value="Mycobact_MmpL"/>
</dbReference>
<dbReference type="EMBL" id="CP073344">
    <property type="protein sequence ID" value="UTW01745.1"/>
    <property type="molecule type" value="Genomic_DNA"/>
</dbReference>
<dbReference type="SUPFAM" id="SSF82866">
    <property type="entry name" value="Multidrug efflux transporter AcrB transmembrane domain"/>
    <property type="match status" value="2"/>
</dbReference>
<dbReference type="Proteomes" id="UP001059950">
    <property type="component" value="Chromosome"/>
</dbReference>
<evidence type="ECO:0000313" key="8">
    <source>
        <dbReference type="EMBL" id="UTW01745.1"/>
    </source>
</evidence>
<keyword evidence="2" id="KW-1003">Cell membrane</keyword>
<dbReference type="PRINTS" id="PR00702">
    <property type="entry name" value="ACRIFLAVINRP"/>
</dbReference>
<feature type="transmembrane region" description="Helical" evidence="6">
    <location>
        <begin position="733"/>
        <end position="754"/>
    </location>
</feature>
<dbReference type="InterPro" id="IPR001036">
    <property type="entry name" value="Acrflvin-R"/>
</dbReference>
<reference evidence="8" key="1">
    <citation type="submission" date="2021-04" db="EMBL/GenBank/DDBJ databases">
        <title>Oceanospirillales bacteria with DddD are important DMSP degraders in coastal seawater.</title>
        <authorList>
            <person name="Liu J."/>
        </authorList>
    </citation>
    <scope>NUCLEOTIDE SEQUENCE</scope>
    <source>
        <strain evidence="8">GY6</strain>
    </source>
</reference>
<evidence type="ECO:0000256" key="6">
    <source>
        <dbReference type="SAM" id="Phobius"/>
    </source>
</evidence>
<feature type="transmembrane region" description="Helical" evidence="6">
    <location>
        <begin position="407"/>
        <end position="424"/>
    </location>
</feature>
<evidence type="ECO:0000256" key="3">
    <source>
        <dbReference type="ARBA" id="ARBA00022692"/>
    </source>
</evidence>
<dbReference type="InterPro" id="IPR000731">
    <property type="entry name" value="SSD"/>
</dbReference>
<evidence type="ECO:0000313" key="9">
    <source>
        <dbReference type="Proteomes" id="UP001059950"/>
    </source>
</evidence>
<evidence type="ECO:0000256" key="4">
    <source>
        <dbReference type="ARBA" id="ARBA00022989"/>
    </source>
</evidence>
<evidence type="ECO:0000256" key="5">
    <source>
        <dbReference type="ARBA" id="ARBA00023136"/>
    </source>
</evidence>
<dbReference type="PANTHER" id="PTHR33406:SF13">
    <property type="entry name" value="MEMBRANE PROTEIN YDFJ"/>
    <property type="match status" value="1"/>
</dbReference>
<feature type="transmembrane region" description="Helical" evidence="6">
    <location>
        <begin position="340"/>
        <end position="367"/>
    </location>
</feature>
<name>A0ABY5GRF5_9GAMM</name>
<feature type="transmembrane region" description="Helical" evidence="6">
    <location>
        <begin position="786"/>
        <end position="803"/>
    </location>
</feature>
<gene>
    <name evidence="8" type="ORF">KDX31_10175</name>
</gene>
<sequence>MLRTTLVNLSMNRPKWVFFGVLLLTVIAGLQIPSIKVDTDPENMLPADNPARVFHDHVKERFGLHDMIVVGVVNDSAGGIYNPQSLSELQQLSAAIVQMDGVVSQDLMSLDRVDNISQEGPGTIRFEWMMKQVPKDQTAINQIRTSVERLPLLNNTLVSGDGNAAGIYIPITQKSESYRISGLIQTEIGKLSGNNQYYISGLPVAEDTFGVEMFIQMAISAPLAGLMIFVLMWVFFRSFLLITAPMLVAMGAVIITMGLLIGQGYTVHIMSSMIPIFLMPIAVVDSVHILSEFADRHRPGEDPKTALKEVLGHLFTPMLYTSITSSVGFASLAFTPIPPVQIFGLHVAFGIMLAFVLTITLVPAYIISLSPQRMAQMKDHNINEDDNSFLGRLLISTGRFSIARAKGLLVLFVLIVVGSAYGVAQIQINDNPVRWFKPDHPLRVADRVMNHHFPGTYNAFLVLDKTSDLRSGLEQDLLARASGEGVELQQQLDSVNVDSFTEYTNALINLFDQLSYDDSVNETMWLDLLEITEKAQIGSKYFITPDAMKYLDELQTFLDQSEYVGKSNGLPTLLKTVYRELQGGDEDQYRLPPTAAAAAQTVLSFQGSHRPNDLWHMVTPDYRSTVLWLQLSSGDNQDMSRVLTLVDDYVAQHPLPEGVKLNWAGLTYINVVWQDEMVNGMLKSLIGAFFMVLVIMVVLFRSVKIGLLSMLPLTVTILFIYGLIGLVGKDYDMPIAVLSALTLGLSVDFAIHFLERTRAIYRQCGNWEQTVAEVYKGPSRAISRNAVVVAIGFTPLLFAPLVPYITVGFFLATIMAVSAVVTVMLLPAVMQMIKNKDSLFGVKSDMKESIHD</sequence>
<comment type="subcellular location">
    <subcellularLocation>
        <location evidence="1">Cell membrane</location>
        <topology evidence="1">Multi-pass membrane protein</topology>
    </subcellularLocation>
</comment>
<keyword evidence="9" id="KW-1185">Reference proteome</keyword>
<dbReference type="PROSITE" id="PS50156">
    <property type="entry name" value="SSD"/>
    <property type="match status" value="1"/>
</dbReference>
<feature type="transmembrane region" description="Helical" evidence="6">
    <location>
        <begin position="267"/>
        <end position="290"/>
    </location>
</feature>
<evidence type="ECO:0000259" key="7">
    <source>
        <dbReference type="PROSITE" id="PS50156"/>
    </source>
</evidence>